<keyword evidence="1" id="KW-1133">Transmembrane helix</keyword>
<dbReference type="PANTHER" id="PTHR37314:SF4">
    <property type="entry name" value="UPF0700 TRANSMEMBRANE PROTEIN YOAK"/>
    <property type="match status" value="1"/>
</dbReference>
<sequence>MTTTAPAPEQFDRRDLILGLLAFASSATDVIAFVKLQQVFTSAMTGNTALLGLAIGQGNLSAAIHSLVALSGYIAGVALGASVHTRNGQRDLLFLLCVEAAFLGVFFVQWRLVGFPPGGAWLYTLIASSAVGMGVQSVAARKVNLDGIPTVVFTSTLTSIVMTLMQASMRRGAISIFNAKRQLLAFGIYACGAVVTALLLWHDITLAIASPLLAVMIGLTVQTIHLRKEPPVSE</sequence>
<evidence type="ECO:0000313" key="2">
    <source>
        <dbReference type="EMBL" id="OIQ78245.1"/>
    </source>
</evidence>
<feature type="transmembrane region" description="Helical" evidence="1">
    <location>
        <begin position="16"/>
        <end position="36"/>
    </location>
</feature>
<evidence type="ECO:0008006" key="3">
    <source>
        <dbReference type="Google" id="ProtNLM"/>
    </source>
</evidence>
<reference evidence="2" key="1">
    <citation type="submission" date="2016-10" db="EMBL/GenBank/DDBJ databases">
        <title>Sequence of Gallionella enrichment culture.</title>
        <authorList>
            <person name="Poehlein A."/>
            <person name="Muehling M."/>
            <person name="Daniel R."/>
        </authorList>
    </citation>
    <scope>NUCLEOTIDE SEQUENCE</scope>
</reference>
<dbReference type="AlphaFoldDB" id="A0A1J5QQK9"/>
<feature type="transmembrane region" description="Helical" evidence="1">
    <location>
        <begin position="151"/>
        <end position="169"/>
    </location>
</feature>
<dbReference type="PANTHER" id="PTHR37314">
    <property type="entry name" value="SLR0142 PROTEIN"/>
    <property type="match status" value="1"/>
</dbReference>
<comment type="caution">
    <text evidence="2">The sequence shown here is derived from an EMBL/GenBank/DDBJ whole genome shotgun (WGS) entry which is preliminary data.</text>
</comment>
<keyword evidence="1" id="KW-0812">Transmembrane</keyword>
<gene>
    <name evidence="2" type="ORF">GALL_400540</name>
</gene>
<feature type="transmembrane region" description="Helical" evidence="1">
    <location>
        <begin position="120"/>
        <end position="139"/>
    </location>
</feature>
<organism evidence="2">
    <name type="scientific">mine drainage metagenome</name>
    <dbReference type="NCBI Taxonomy" id="410659"/>
    <lineage>
        <taxon>unclassified sequences</taxon>
        <taxon>metagenomes</taxon>
        <taxon>ecological metagenomes</taxon>
    </lineage>
</organism>
<feature type="transmembrane region" description="Helical" evidence="1">
    <location>
        <begin position="93"/>
        <end position="113"/>
    </location>
</feature>
<feature type="transmembrane region" description="Helical" evidence="1">
    <location>
        <begin position="181"/>
        <end position="201"/>
    </location>
</feature>
<keyword evidence="1" id="KW-0472">Membrane</keyword>
<feature type="transmembrane region" description="Helical" evidence="1">
    <location>
        <begin position="48"/>
        <end position="81"/>
    </location>
</feature>
<dbReference type="Pfam" id="PF06912">
    <property type="entry name" value="DUF1275"/>
    <property type="match status" value="1"/>
</dbReference>
<proteinExistence type="predicted"/>
<feature type="transmembrane region" description="Helical" evidence="1">
    <location>
        <begin position="207"/>
        <end position="226"/>
    </location>
</feature>
<name>A0A1J5QQK9_9ZZZZ</name>
<dbReference type="EMBL" id="MLJW01001439">
    <property type="protein sequence ID" value="OIQ78245.1"/>
    <property type="molecule type" value="Genomic_DNA"/>
</dbReference>
<evidence type="ECO:0000256" key="1">
    <source>
        <dbReference type="SAM" id="Phobius"/>
    </source>
</evidence>
<protein>
    <recommendedName>
        <fullName evidence="3">DUF1275 domain-containing protein</fullName>
    </recommendedName>
</protein>
<accession>A0A1J5QQK9</accession>
<dbReference type="InterPro" id="IPR010699">
    <property type="entry name" value="DUF1275"/>
</dbReference>